<dbReference type="KEGG" id="csg:Cylst_1156"/>
<keyword evidence="1" id="KW-1133">Transmembrane helix</keyword>
<evidence type="ECO:0000313" key="2">
    <source>
        <dbReference type="EMBL" id="AFZ23459.1"/>
    </source>
</evidence>
<keyword evidence="1" id="KW-0472">Membrane</keyword>
<gene>
    <name evidence="2" type="ORF">Cylst_1156</name>
</gene>
<dbReference type="AlphaFoldDB" id="K9WUH8"/>
<name>K9WUH8_9NOST</name>
<keyword evidence="3" id="KW-1185">Reference proteome</keyword>
<evidence type="ECO:0000256" key="1">
    <source>
        <dbReference type="SAM" id="Phobius"/>
    </source>
</evidence>
<reference evidence="2 3" key="1">
    <citation type="submission" date="2012-06" db="EMBL/GenBank/DDBJ databases">
        <title>Finished chromosome of genome of Cylindrospermum stagnale PCC 7417.</title>
        <authorList>
            <consortium name="US DOE Joint Genome Institute"/>
            <person name="Gugger M."/>
            <person name="Coursin T."/>
            <person name="Rippka R."/>
            <person name="Tandeau De Marsac N."/>
            <person name="Huntemann M."/>
            <person name="Wei C.-L."/>
            <person name="Han J."/>
            <person name="Detter J.C."/>
            <person name="Han C."/>
            <person name="Tapia R."/>
            <person name="Chen A."/>
            <person name="Kyrpides N."/>
            <person name="Mavromatis K."/>
            <person name="Markowitz V."/>
            <person name="Szeto E."/>
            <person name="Ivanova N."/>
            <person name="Pagani I."/>
            <person name="Pati A."/>
            <person name="Goodwin L."/>
            <person name="Nordberg H.P."/>
            <person name="Cantor M.N."/>
            <person name="Hua S.X."/>
            <person name="Woyke T."/>
            <person name="Kerfeld C.A."/>
        </authorList>
    </citation>
    <scope>NUCLEOTIDE SEQUENCE [LARGE SCALE GENOMIC DNA]</scope>
    <source>
        <strain evidence="2 3">PCC 7417</strain>
    </source>
</reference>
<dbReference type="Proteomes" id="UP000010475">
    <property type="component" value="Chromosome"/>
</dbReference>
<protein>
    <submittedName>
        <fullName evidence="2">Uncharacterized protein</fullName>
    </submittedName>
</protein>
<dbReference type="HOGENOM" id="CLU_1406699_0_0_3"/>
<dbReference type="RefSeq" id="WP_015206715.1">
    <property type="nucleotide sequence ID" value="NC_019757.1"/>
</dbReference>
<sequence>MKIFKQLPQIFSGKALKMSTYCKIAIAYAGRFAIALLAIFLWVVPTTSTFAATNSLSQEIVPAATVQFPTENITLRLLDLGESNNLLADASDYDPQISNTEEGLASIFQNFAEAWKKPNKKESLFNVCENTVLDRKTCFVLLISDIKQKKKDLINACYKPGINGKLCLDLALRQLGVNMETLNAWIAELDAIS</sequence>
<feature type="transmembrane region" description="Helical" evidence="1">
    <location>
        <begin position="21"/>
        <end position="44"/>
    </location>
</feature>
<evidence type="ECO:0000313" key="3">
    <source>
        <dbReference type="Proteomes" id="UP000010475"/>
    </source>
</evidence>
<proteinExistence type="predicted"/>
<organism evidence="2 3">
    <name type="scientific">Cylindrospermum stagnale PCC 7417</name>
    <dbReference type="NCBI Taxonomy" id="56107"/>
    <lineage>
        <taxon>Bacteria</taxon>
        <taxon>Bacillati</taxon>
        <taxon>Cyanobacteriota</taxon>
        <taxon>Cyanophyceae</taxon>
        <taxon>Nostocales</taxon>
        <taxon>Nostocaceae</taxon>
        <taxon>Cylindrospermum</taxon>
    </lineage>
</organism>
<keyword evidence="1" id="KW-0812">Transmembrane</keyword>
<dbReference type="EMBL" id="CP003642">
    <property type="protein sequence ID" value="AFZ23459.1"/>
    <property type="molecule type" value="Genomic_DNA"/>
</dbReference>
<accession>K9WUH8</accession>